<keyword evidence="3" id="KW-1185">Reference proteome</keyword>
<feature type="transmembrane region" description="Helical" evidence="1">
    <location>
        <begin position="12"/>
        <end position="31"/>
    </location>
</feature>
<dbReference type="EMBL" id="CP072943">
    <property type="protein sequence ID" value="QTX32444.1"/>
    <property type="molecule type" value="Genomic_DNA"/>
</dbReference>
<accession>A0A9Q7ADM7</accession>
<name>A0A9Q7ADM7_9BACT</name>
<dbReference type="Proteomes" id="UP000671879">
    <property type="component" value="Chromosome"/>
</dbReference>
<protein>
    <submittedName>
        <fullName evidence="2">Uncharacterized protein</fullName>
    </submittedName>
</protein>
<gene>
    <name evidence="2" type="ORF">KAR29_00385</name>
</gene>
<keyword evidence="1" id="KW-1133">Transmembrane helix</keyword>
<reference evidence="3" key="1">
    <citation type="submission" date="2021-04" db="EMBL/GenBank/DDBJ databases">
        <title>A novel Synergistetes isolate from a pyrite-forming mixed culture.</title>
        <authorList>
            <person name="Bunk B."/>
            <person name="Sproer C."/>
            <person name="Spring S."/>
            <person name="Pester M."/>
        </authorList>
    </citation>
    <scope>NUCLEOTIDE SEQUENCE [LARGE SCALE GENOMIC DNA]</scope>
    <source>
        <strain evidence="3">J.5.4.2-T.3.5.2</strain>
    </source>
</reference>
<dbReference type="AlphaFoldDB" id="A0A9Q7ADM7"/>
<evidence type="ECO:0000313" key="3">
    <source>
        <dbReference type="Proteomes" id="UP000671879"/>
    </source>
</evidence>
<organism evidence="2 3">
    <name type="scientific">Aminithiophilus ramosus</name>
    <dbReference type="NCBI Taxonomy" id="3029084"/>
    <lineage>
        <taxon>Bacteria</taxon>
        <taxon>Thermotogati</taxon>
        <taxon>Synergistota</taxon>
        <taxon>Synergistia</taxon>
        <taxon>Synergistales</taxon>
        <taxon>Aminithiophilaceae</taxon>
        <taxon>Aminithiophilus</taxon>
    </lineage>
</organism>
<keyword evidence="1" id="KW-0812">Transmembrane</keyword>
<dbReference type="KEGG" id="aram:KAR29_00385"/>
<feature type="transmembrane region" description="Helical" evidence="1">
    <location>
        <begin position="43"/>
        <end position="64"/>
    </location>
</feature>
<dbReference type="RefSeq" id="WP_274373679.1">
    <property type="nucleotide sequence ID" value="NZ_CP072943.1"/>
</dbReference>
<sequence length="72" mass="8271">MKKQVEDFLSFGRIVGAALVIVGFVFLAVLLGDRARTAGYPTWVVVLIYLAGAFFGLWQGWFSLRRFWRRDD</sequence>
<evidence type="ECO:0000313" key="2">
    <source>
        <dbReference type="EMBL" id="QTX32444.1"/>
    </source>
</evidence>
<keyword evidence="1" id="KW-0472">Membrane</keyword>
<proteinExistence type="predicted"/>
<evidence type="ECO:0000256" key="1">
    <source>
        <dbReference type="SAM" id="Phobius"/>
    </source>
</evidence>